<gene>
    <name evidence="2" type="ORF">Q75_11130</name>
</gene>
<evidence type="ECO:0000313" key="3">
    <source>
        <dbReference type="Proteomes" id="UP000074108"/>
    </source>
</evidence>
<feature type="region of interest" description="Disordered" evidence="1">
    <location>
        <begin position="18"/>
        <end position="53"/>
    </location>
</feature>
<dbReference type="STRING" id="1150625.Q75_11130"/>
<keyword evidence="3" id="KW-1185">Reference proteome</keyword>
<proteinExistence type="predicted"/>
<dbReference type="AlphaFoldDB" id="A0A147K761"/>
<evidence type="ECO:0000313" key="2">
    <source>
        <dbReference type="EMBL" id="KUP05923.1"/>
    </source>
</evidence>
<protein>
    <submittedName>
        <fullName evidence="2">Uncharacterized protein</fullName>
    </submittedName>
</protein>
<sequence length="396" mass="43558">MFAGLLATTVLLAACGEEEAKEEEVKVEQAEETAEETTEETTETEAASEATTEVAVQEEITAYQDIKAELEKMKEDQEVNWETVSTLYTDHLQAKINEVDGELAQGIEAFIEAGKSGDVDPNVARQQVDKLTQSYFYKKQKDLQKGTLALMEEGKMEEANSSFEEIKVLASEVFIPTATKRDEYYELTGENSMVENINNGLAVQEEALAAENAEDFAVYLQITDKSIYKSYYLASKSYGEKIGAGIEEGASLEELTEKQAEAYGFLQAIKGSLSGADEEAVTKLNDLFSLTQKADEIDAEEVESLFVQAMKAKSSGYYENTIKVLEEGNLVEAKVDAMEGNMFLSMLAVDLTKANGEEATTALLEKGEAFFEAVASENVEEAKKLKEEIVTEISNL</sequence>
<accession>A0A147K761</accession>
<evidence type="ECO:0000256" key="1">
    <source>
        <dbReference type="SAM" id="MobiDB-lite"/>
    </source>
</evidence>
<feature type="compositionally biased region" description="Acidic residues" evidence="1">
    <location>
        <begin position="30"/>
        <end position="43"/>
    </location>
</feature>
<feature type="compositionally biased region" description="Low complexity" evidence="1">
    <location>
        <begin position="44"/>
        <end position="53"/>
    </location>
</feature>
<reference evidence="2 3" key="1">
    <citation type="journal article" date="2016" name="Front. Microbiol.">
        <title>Microevolution Analysis of Bacillus coahuilensis Unveils Differences in Phosphorus Acquisition Strategies and Their Regulation.</title>
        <authorList>
            <person name="Gomez-Lunar Z."/>
            <person name="Hernandez-Gonzalez I."/>
            <person name="Rodriguez-Torres M.D."/>
            <person name="Souza V."/>
            <person name="Olmedo-Alvarez G."/>
        </authorList>
    </citation>
    <scope>NUCLEOTIDE SEQUENCE [LARGE SCALE GENOMIC DNA]</scope>
    <source>
        <strain evidence="3">p1.1.43</strain>
    </source>
</reference>
<dbReference type="Proteomes" id="UP000074108">
    <property type="component" value="Unassembled WGS sequence"/>
</dbReference>
<dbReference type="PATRIC" id="fig|1150625.3.peg.2365"/>
<dbReference type="EMBL" id="LDYG01000032">
    <property type="protein sequence ID" value="KUP05923.1"/>
    <property type="molecule type" value="Genomic_DNA"/>
</dbReference>
<organism evidence="2 3">
    <name type="scientific">Bacillus coahuilensis p1.1.43</name>
    <dbReference type="NCBI Taxonomy" id="1150625"/>
    <lineage>
        <taxon>Bacteria</taxon>
        <taxon>Bacillati</taxon>
        <taxon>Bacillota</taxon>
        <taxon>Bacilli</taxon>
        <taxon>Bacillales</taxon>
        <taxon>Bacillaceae</taxon>
        <taxon>Bacillus</taxon>
    </lineage>
</organism>
<comment type="caution">
    <text evidence="2">The sequence shown here is derived from an EMBL/GenBank/DDBJ whole genome shotgun (WGS) entry which is preliminary data.</text>
</comment>
<name>A0A147K761_9BACI</name>